<dbReference type="EMBL" id="BBPA01000020">
    <property type="protein sequence ID" value="GAL92313.1"/>
    <property type="molecule type" value="Genomic_DNA"/>
</dbReference>
<proteinExistence type="predicted"/>
<evidence type="ECO:0000313" key="2">
    <source>
        <dbReference type="Proteomes" id="UP000030321"/>
    </source>
</evidence>
<accession>A0A0A1VS99</accession>
<gene>
    <name evidence="1" type="ORF">N44_00871</name>
</gene>
<reference evidence="2" key="1">
    <citation type="journal article" date="2015" name="Genome">
        <title>Whole Genome Sequence of the Non-Microcystin-Producing Microcystis aeruginosa Strain NIES-44.</title>
        <authorList>
            <person name="Okano K."/>
            <person name="Miyata N."/>
            <person name="Ozaki Y."/>
        </authorList>
    </citation>
    <scope>NUCLEOTIDE SEQUENCE [LARGE SCALE GENOMIC DNA]</scope>
    <source>
        <strain evidence="2">NIES-44</strain>
    </source>
</reference>
<dbReference type="Proteomes" id="UP000030321">
    <property type="component" value="Unassembled WGS sequence"/>
</dbReference>
<evidence type="ECO:0000313" key="1">
    <source>
        <dbReference type="EMBL" id="GAL92313.1"/>
    </source>
</evidence>
<protein>
    <submittedName>
        <fullName evidence="1">Uncharacterized protein</fullName>
    </submittedName>
</protein>
<dbReference type="AlphaFoldDB" id="A0A0A1VS99"/>
<sequence>MFTHANLDLWRSIPLFCHFSVNQCKLDRVQSSVISDQ</sequence>
<organism evidence="1 2">
    <name type="scientific">Microcystis aeruginosa NIES-44</name>
    <dbReference type="NCBI Taxonomy" id="449439"/>
    <lineage>
        <taxon>Bacteria</taxon>
        <taxon>Bacillati</taxon>
        <taxon>Cyanobacteriota</taxon>
        <taxon>Cyanophyceae</taxon>
        <taxon>Oscillatoriophycideae</taxon>
        <taxon>Chroococcales</taxon>
        <taxon>Microcystaceae</taxon>
        <taxon>Microcystis</taxon>
    </lineage>
</organism>
<comment type="caution">
    <text evidence="1">The sequence shown here is derived from an EMBL/GenBank/DDBJ whole genome shotgun (WGS) entry which is preliminary data.</text>
</comment>
<name>A0A0A1VS99_MICAE</name>